<organism evidence="3 4">
    <name type="scientific">Yasminevirus sp. GU-2018</name>
    <dbReference type="NCBI Taxonomy" id="2420051"/>
    <lineage>
        <taxon>Viruses</taxon>
        <taxon>Varidnaviria</taxon>
        <taxon>Bamfordvirae</taxon>
        <taxon>Nucleocytoviricota</taxon>
        <taxon>Megaviricetes</taxon>
        <taxon>Imitervirales</taxon>
        <taxon>Mimiviridae</taxon>
        <taxon>Klosneuvirinae</taxon>
        <taxon>Yasminevirus</taxon>
        <taxon>Yasminevirus saudimassiliense</taxon>
    </lineage>
</organism>
<dbReference type="PANTHER" id="PTHR23221">
    <property type="entry name" value="GLYCOSYLPHOSPHATIDYLINOSITOL PHOSPHOLIPASE D"/>
    <property type="match status" value="1"/>
</dbReference>
<evidence type="ECO:0000313" key="4">
    <source>
        <dbReference type="Proteomes" id="UP000594342"/>
    </source>
</evidence>
<evidence type="ECO:0000313" key="3">
    <source>
        <dbReference type="EMBL" id="VBB19049.1"/>
    </source>
</evidence>
<dbReference type="GO" id="GO:0005615">
    <property type="term" value="C:extracellular space"/>
    <property type="evidence" value="ECO:0007669"/>
    <property type="project" value="TreeGrafter"/>
</dbReference>
<keyword evidence="1" id="KW-1133">Transmembrane helix</keyword>
<dbReference type="PANTHER" id="PTHR23221:SF7">
    <property type="entry name" value="PHOSPHATIDYLINOSITOL-GLYCAN-SPECIFIC PHOSPHOLIPASE D"/>
    <property type="match status" value="1"/>
</dbReference>
<comment type="caution">
    <text evidence="3">The sequence shown here is derived from an EMBL/GenBank/DDBJ whole genome shotgun (WGS) entry which is preliminary data.</text>
</comment>
<dbReference type="InterPro" id="IPR029002">
    <property type="entry name" value="PLPC/GPLD1"/>
</dbReference>
<evidence type="ECO:0000256" key="1">
    <source>
        <dbReference type="SAM" id="Phobius"/>
    </source>
</evidence>
<dbReference type="Proteomes" id="UP000594342">
    <property type="component" value="Unassembled WGS sequence"/>
</dbReference>
<keyword evidence="4" id="KW-1185">Reference proteome</keyword>
<feature type="domain" description="Phospholipase C/D" evidence="2">
    <location>
        <begin position="38"/>
        <end position="159"/>
    </location>
</feature>
<dbReference type="EMBL" id="UPSH01000002">
    <property type="protein sequence ID" value="VBB19049.1"/>
    <property type="molecule type" value="Genomic_DNA"/>
</dbReference>
<dbReference type="GO" id="GO:0031012">
    <property type="term" value="C:extracellular matrix"/>
    <property type="evidence" value="ECO:0007669"/>
    <property type="project" value="TreeGrafter"/>
</dbReference>
<evidence type="ECO:0000259" key="2">
    <source>
        <dbReference type="Pfam" id="PF00882"/>
    </source>
</evidence>
<dbReference type="Pfam" id="PF00882">
    <property type="entry name" value="Zn_dep_PLPC"/>
    <property type="match status" value="1"/>
</dbReference>
<reference evidence="3 4" key="1">
    <citation type="submission" date="2018-10" db="EMBL/GenBank/DDBJ databases">
        <authorList>
            <consortium name="IHU Genomes"/>
        </authorList>
    </citation>
    <scope>NUCLEOTIDE SEQUENCE [LARGE SCALE GENOMIC DNA]</scope>
    <source>
        <strain evidence="3 4">A1</strain>
    </source>
</reference>
<protein>
    <submittedName>
        <fullName evidence="3">FGGAP repeat domain containing protein</fullName>
    </submittedName>
</protein>
<keyword evidence="1" id="KW-0472">Membrane</keyword>
<feature type="transmembrane region" description="Helical" evidence="1">
    <location>
        <begin position="12"/>
        <end position="33"/>
    </location>
</feature>
<accession>A0A5K0UAC8</accession>
<dbReference type="GO" id="GO:0004621">
    <property type="term" value="F:glycosylphosphatidylinositol phospholipase D activity"/>
    <property type="evidence" value="ECO:0007669"/>
    <property type="project" value="TreeGrafter"/>
</dbReference>
<gene>
    <name evidence="3" type="ORF">YASMINEVIRUS_1581</name>
</gene>
<proteinExistence type="predicted"/>
<keyword evidence="1" id="KW-0812">Transmembrane</keyword>
<name>A0A5K0UAC8_9VIRU</name>
<sequence>MVLIFIRYTFKTMIKFFSTIIIILLFNVGFLVGCGVTTHNVVSNIALTKLNELTYDDTIVNITDVINNNLPYFQSGSAFPDWGYNCFLGELNSTLQKYLHNASETAHWFNFMKASVNYIPKSKEPEKLIAFLLGVTSHSVADILWHNLGTVTKTHQGFIQALCNSDFNCQGEWYSSDVHMLADTGGEFINAKLYNLAFIKKRWVIPYEDVTNIYRSMGIELSPFQIETCFLELGLEIDSVIEASNLDKDHIMYDAIGSQAPFMIDFMNSWWMGGVESMAFHVQDCWRGVFEMIVTQDTTNTSEVCDVYQRSEGLILNGNEDYLLSDLI</sequence>
<dbReference type="PROSITE" id="PS51257">
    <property type="entry name" value="PROKAR_LIPOPROTEIN"/>
    <property type="match status" value="1"/>
</dbReference>